<dbReference type="Proteomes" id="UP001501337">
    <property type="component" value="Unassembled WGS sequence"/>
</dbReference>
<dbReference type="EMBL" id="BAABBO010000011">
    <property type="protein sequence ID" value="GAA3967296.1"/>
    <property type="molecule type" value="Genomic_DNA"/>
</dbReference>
<sequence>MKSEDQAHLAKLLEQTALIHWDELQVHFARGALIRVAEDINLVETAFSIVKNDTAAVSELQANHQIDGPTDADALLWAEQNPEFWALVIAPWVLIQGPVQSRG</sequence>
<comment type="caution">
    <text evidence="1">The sequence shown here is derived from an EMBL/GenBank/DDBJ whole genome shotgun (WGS) entry which is preliminary data.</text>
</comment>
<evidence type="ECO:0000313" key="2">
    <source>
        <dbReference type="Proteomes" id="UP001501337"/>
    </source>
</evidence>
<dbReference type="RefSeq" id="WP_344807092.1">
    <property type="nucleotide sequence ID" value="NZ_BAABBO010000011.1"/>
</dbReference>
<dbReference type="InterPro" id="IPR018741">
    <property type="entry name" value="DUF2288"/>
</dbReference>
<keyword evidence="2" id="KW-1185">Reference proteome</keyword>
<organism evidence="1 2">
    <name type="scientific">Allohahella marinimesophila</name>
    <dbReference type="NCBI Taxonomy" id="1054972"/>
    <lineage>
        <taxon>Bacteria</taxon>
        <taxon>Pseudomonadati</taxon>
        <taxon>Pseudomonadota</taxon>
        <taxon>Gammaproteobacteria</taxon>
        <taxon>Oceanospirillales</taxon>
        <taxon>Hahellaceae</taxon>
        <taxon>Allohahella</taxon>
    </lineage>
</organism>
<dbReference type="Pfam" id="PF10052">
    <property type="entry name" value="DUF2288"/>
    <property type="match status" value="1"/>
</dbReference>
<gene>
    <name evidence="1" type="ORF">GCM10022278_26350</name>
</gene>
<accession>A0ABP7PKS4</accession>
<protein>
    <submittedName>
        <fullName evidence="1">DUF2288 domain-containing protein</fullName>
    </submittedName>
</protein>
<name>A0ABP7PKS4_9GAMM</name>
<reference evidence="2" key="1">
    <citation type="journal article" date="2019" name="Int. J. Syst. Evol. Microbiol.">
        <title>The Global Catalogue of Microorganisms (GCM) 10K type strain sequencing project: providing services to taxonomists for standard genome sequencing and annotation.</title>
        <authorList>
            <consortium name="The Broad Institute Genomics Platform"/>
            <consortium name="The Broad Institute Genome Sequencing Center for Infectious Disease"/>
            <person name="Wu L."/>
            <person name="Ma J."/>
        </authorList>
    </citation>
    <scope>NUCLEOTIDE SEQUENCE [LARGE SCALE GENOMIC DNA]</scope>
    <source>
        <strain evidence="2">JCM 17555</strain>
    </source>
</reference>
<proteinExistence type="predicted"/>
<evidence type="ECO:0000313" key="1">
    <source>
        <dbReference type="EMBL" id="GAA3967296.1"/>
    </source>
</evidence>